<sequence length="188" mass="21142">MARKELIVRAAAKVFAEKGFANATVRDIADEADMLSGSLYYYFDSKEAMVEEVLAAYLDLTVTGYQRAADELADPVEALHKLVSLALHGLVQYRAEVTILQNDWHSIRPIESIVRRQREVETIWLGTLERGVAAGVFRSDLDLRMVYRTLMGAIQAVIRWFDPRGKVSVDEVIEVQSAILLDGIRSSR</sequence>
<evidence type="ECO:0000256" key="4">
    <source>
        <dbReference type="ARBA" id="ARBA00023163"/>
    </source>
</evidence>
<reference evidence="6" key="1">
    <citation type="submission" date="2016-06" db="EMBL/GenBank/DDBJ databases">
        <authorList>
            <person name="Varghese N."/>
            <person name="Submissions Spin"/>
        </authorList>
    </citation>
    <scope>NUCLEOTIDE SEQUENCE [LARGE SCALE GENOMIC DNA]</scope>
    <source>
        <strain evidence="6">DSM 43816</strain>
    </source>
</reference>
<dbReference type="InterPro" id="IPR009057">
    <property type="entry name" value="Homeodomain-like_sf"/>
</dbReference>
<dbReference type="SUPFAM" id="SSF46689">
    <property type="entry name" value="Homeodomain-like"/>
    <property type="match status" value="1"/>
</dbReference>
<dbReference type="InterPro" id="IPR036271">
    <property type="entry name" value="Tet_transcr_reg_TetR-rel_C_sf"/>
</dbReference>
<gene>
    <name evidence="5" type="ORF">GA0070618_4408</name>
</gene>
<keyword evidence="6" id="KW-1185">Reference proteome</keyword>
<keyword evidence="3" id="KW-0238">DNA-binding</keyword>
<dbReference type="Gene3D" id="1.10.10.60">
    <property type="entry name" value="Homeodomain-like"/>
    <property type="match status" value="1"/>
</dbReference>
<dbReference type="RefSeq" id="WP_170107936.1">
    <property type="nucleotide sequence ID" value="NZ_LT607413.1"/>
</dbReference>
<keyword evidence="2" id="KW-0805">Transcription regulation</keyword>
<name>A0A1C4YUS1_MICEC</name>
<organism evidence="5 6">
    <name type="scientific">Micromonospora echinospora</name>
    <name type="common">Micromonospora purpurea</name>
    <dbReference type="NCBI Taxonomy" id="1877"/>
    <lineage>
        <taxon>Bacteria</taxon>
        <taxon>Bacillati</taxon>
        <taxon>Actinomycetota</taxon>
        <taxon>Actinomycetes</taxon>
        <taxon>Micromonosporales</taxon>
        <taxon>Micromonosporaceae</taxon>
        <taxon>Micromonospora</taxon>
    </lineage>
</organism>
<dbReference type="GO" id="GO:0003700">
    <property type="term" value="F:DNA-binding transcription factor activity"/>
    <property type="evidence" value="ECO:0007669"/>
    <property type="project" value="TreeGrafter"/>
</dbReference>
<dbReference type="InterPro" id="IPR041490">
    <property type="entry name" value="KstR2_TetR_C"/>
</dbReference>
<protein>
    <submittedName>
        <fullName evidence="5">Transcriptional regulator, TetR family</fullName>
    </submittedName>
</protein>
<dbReference type="AlphaFoldDB" id="A0A1C4YUS1"/>
<keyword evidence="1" id="KW-0678">Repressor</keyword>
<evidence type="ECO:0000256" key="1">
    <source>
        <dbReference type="ARBA" id="ARBA00022491"/>
    </source>
</evidence>
<dbReference type="InParanoid" id="A0A1C4YUS1"/>
<dbReference type="GO" id="GO:0000976">
    <property type="term" value="F:transcription cis-regulatory region binding"/>
    <property type="evidence" value="ECO:0007669"/>
    <property type="project" value="TreeGrafter"/>
</dbReference>
<dbReference type="PANTHER" id="PTHR30055">
    <property type="entry name" value="HTH-TYPE TRANSCRIPTIONAL REGULATOR RUTR"/>
    <property type="match status" value="1"/>
</dbReference>
<dbReference type="EMBL" id="LT607413">
    <property type="protein sequence ID" value="SCF24495.1"/>
    <property type="molecule type" value="Genomic_DNA"/>
</dbReference>
<evidence type="ECO:0000313" key="5">
    <source>
        <dbReference type="EMBL" id="SCF24495.1"/>
    </source>
</evidence>
<dbReference type="PRINTS" id="PR00455">
    <property type="entry name" value="HTHTETR"/>
</dbReference>
<dbReference type="PANTHER" id="PTHR30055:SF175">
    <property type="entry name" value="HTH-TYPE TRANSCRIPTIONAL REPRESSOR KSTR2"/>
    <property type="match status" value="1"/>
</dbReference>
<evidence type="ECO:0000313" key="6">
    <source>
        <dbReference type="Proteomes" id="UP000198253"/>
    </source>
</evidence>
<evidence type="ECO:0000256" key="2">
    <source>
        <dbReference type="ARBA" id="ARBA00023015"/>
    </source>
</evidence>
<dbReference type="FunCoup" id="A0A1C4YUS1">
    <property type="interactions" value="2"/>
</dbReference>
<dbReference type="InterPro" id="IPR050109">
    <property type="entry name" value="HTH-type_TetR-like_transc_reg"/>
</dbReference>
<dbReference type="PROSITE" id="PS50977">
    <property type="entry name" value="HTH_TETR_2"/>
    <property type="match status" value="1"/>
</dbReference>
<evidence type="ECO:0000256" key="3">
    <source>
        <dbReference type="ARBA" id="ARBA00023125"/>
    </source>
</evidence>
<proteinExistence type="predicted"/>
<keyword evidence="4" id="KW-0804">Transcription</keyword>
<dbReference type="SUPFAM" id="SSF48498">
    <property type="entry name" value="Tetracyclin repressor-like, C-terminal domain"/>
    <property type="match status" value="1"/>
</dbReference>
<dbReference type="Pfam" id="PF00440">
    <property type="entry name" value="TetR_N"/>
    <property type="match status" value="1"/>
</dbReference>
<accession>A0A1C4YUS1</accession>
<dbReference type="Gene3D" id="1.10.357.10">
    <property type="entry name" value="Tetracycline Repressor, domain 2"/>
    <property type="match status" value="1"/>
</dbReference>
<dbReference type="Pfam" id="PF17932">
    <property type="entry name" value="TetR_C_24"/>
    <property type="match status" value="1"/>
</dbReference>
<dbReference type="InterPro" id="IPR001647">
    <property type="entry name" value="HTH_TetR"/>
</dbReference>
<dbReference type="Proteomes" id="UP000198253">
    <property type="component" value="Chromosome I"/>
</dbReference>